<feature type="transmembrane region" description="Helical" evidence="8">
    <location>
        <begin position="253"/>
        <end position="272"/>
    </location>
</feature>
<keyword evidence="5 8" id="KW-1133">Transmembrane helix</keyword>
<keyword evidence="4 8" id="KW-0812">Transmembrane</keyword>
<dbReference type="PANTHER" id="PTHR43077">
    <property type="entry name" value="TRANSPORT PERMEASE YVFS-RELATED"/>
    <property type="match status" value="1"/>
</dbReference>
<dbReference type="PROSITE" id="PS51012">
    <property type="entry name" value="ABC_TM2"/>
    <property type="match status" value="1"/>
</dbReference>
<evidence type="ECO:0000256" key="7">
    <source>
        <dbReference type="ARBA" id="ARBA00023251"/>
    </source>
</evidence>
<keyword evidence="7" id="KW-0046">Antibiotic resistance</keyword>
<dbReference type="PRINTS" id="PR00164">
    <property type="entry name" value="ABC2TRNSPORT"/>
</dbReference>
<reference evidence="10 11" key="1">
    <citation type="journal article" date="2019" name="Int. J. Syst. Evol. Microbiol.">
        <title>The Global Catalogue of Microorganisms (GCM) 10K type strain sequencing project: providing services to taxonomists for standard genome sequencing and annotation.</title>
        <authorList>
            <consortium name="The Broad Institute Genomics Platform"/>
            <consortium name="The Broad Institute Genome Sequencing Center for Infectious Disease"/>
            <person name="Wu L."/>
            <person name="Ma J."/>
        </authorList>
    </citation>
    <scope>NUCLEOTIDE SEQUENCE [LARGE SCALE GENOMIC DNA]</scope>
    <source>
        <strain evidence="10 11">JCM 13850</strain>
    </source>
</reference>
<keyword evidence="6 8" id="KW-0472">Membrane</keyword>
<feature type="transmembrane region" description="Helical" evidence="8">
    <location>
        <begin position="202"/>
        <end position="224"/>
    </location>
</feature>
<proteinExistence type="inferred from homology"/>
<feature type="domain" description="ABC transmembrane type-2" evidence="9">
    <location>
        <begin position="46"/>
        <end position="278"/>
    </location>
</feature>
<dbReference type="InterPro" id="IPR000412">
    <property type="entry name" value="ABC_2_transport"/>
</dbReference>
<keyword evidence="11" id="KW-1185">Reference proteome</keyword>
<evidence type="ECO:0000256" key="5">
    <source>
        <dbReference type="ARBA" id="ARBA00022989"/>
    </source>
</evidence>
<name>A0ABN2ZA78_9ACTN</name>
<dbReference type="Proteomes" id="UP001501020">
    <property type="component" value="Unassembled WGS sequence"/>
</dbReference>
<organism evidence="10 11">
    <name type="scientific">Actinomadura napierensis</name>
    <dbReference type="NCBI Taxonomy" id="267854"/>
    <lineage>
        <taxon>Bacteria</taxon>
        <taxon>Bacillati</taxon>
        <taxon>Actinomycetota</taxon>
        <taxon>Actinomycetes</taxon>
        <taxon>Streptosporangiales</taxon>
        <taxon>Thermomonosporaceae</taxon>
        <taxon>Actinomadura</taxon>
    </lineage>
</organism>
<keyword evidence="3 8" id="KW-1003">Cell membrane</keyword>
<dbReference type="PIRSF" id="PIRSF006648">
    <property type="entry name" value="DrrB"/>
    <property type="match status" value="1"/>
</dbReference>
<keyword evidence="8" id="KW-0813">Transport</keyword>
<feature type="transmembrane region" description="Helical" evidence="8">
    <location>
        <begin position="168"/>
        <end position="190"/>
    </location>
</feature>
<sequence length="279" mass="28434">MTVEDRVADAPACTGARLPAAQDAGIGTQLRVLTGRSLRALVLDPRLVVASMLGPLLMLGMFSQLFGGVARAPGFPAGVRYVDFLVPAIMVTSAMQAALNTAVGLTQEMRGGIIARFRSMPIWPGSVLLARSVADTVRCALQQLLLLVLAAALLGFRPAGGPLGALGAAALALAVGCCLGWIFIAIACWIRNTELVQSVAGLATFPLVFASNAFVPVGALPGWLRAVVRANPATYGIKAARALALGGPALADAVTALAVSGAVGAVAAAIAIKGFQRRT</sequence>
<evidence type="ECO:0000256" key="8">
    <source>
        <dbReference type="RuleBase" id="RU361157"/>
    </source>
</evidence>
<feature type="transmembrane region" description="Helical" evidence="8">
    <location>
        <begin position="84"/>
        <end position="106"/>
    </location>
</feature>
<comment type="similarity">
    <text evidence="2 8">Belongs to the ABC-2 integral membrane protein family.</text>
</comment>
<evidence type="ECO:0000256" key="4">
    <source>
        <dbReference type="ARBA" id="ARBA00022692"/>
    </source>
</evidence>
<evidence type="ECO:0000313" key="11">
    <source>
        <dbReference type="Proteomes" id="UP001501020"/>
    </source>
</evidence>
<protein>
    <recommendedName>
        <fullName evidence="8">Transport permease protein</fullName>
    </recommendedName>
</protein>
<evidence type="ECO:0000256" key="3">
    <source>
        <dbReference type="ARBA" id="ARBA00022475"/>
    </source>
</evidence>
<dbReference type="EMBL" id="BAAAMR010000028">
    <property type="protein sequence ID" value="GAA2139176.1"/>
    <property type="molecule type" value="Genomic_DNA"/>
</dbReference>
<evidence type="ECO:0000313" key="10">
    <source>
        <dbReference type="EMBL" id="GAA2139176.1"/>
    </source>
</evidence>
<feature type="transmembrane region" description="Helical" evidence="8">
    <location>
        <begin position="47"/>
        <end position="72"/>
    </location>
</feature>
<evidence type="ECO:0000256" key="1">
    <source>
        <dbReference type="ARBA" id="ARBA00004651"/>
    </source>
</evidence>
<accession>A0ABN2ZA78</accession>
<dbReference type="InterPro" id="IPR013525">
    <property type="entry name" value="ABC2_TM"/>
</dbReference>
<evidence type="ECO:0000259" key="9">
    <source>
        <dbReference type="PROSITE" id="PS51012"/>
    </source>
</evidence>
<dbReference type="RefSeq" id="WP_344267850.1">
    <property type="nucleotide sequence ID" value="NZ_BAAAMR010000028.1"/>
</dbReference>
<comment type="caution">
    <text evidence="10">The sequence shown here is derived from an EMBL/GenBank/DDBJ whole genome shotgun (WGS) entry which is preliminary data.</text>
</comment>
<dbReference type="PANTHER" id="PTHR43077:SF8">
    <property type="entry name" value="DOXORUBICIN RESISTANCE ABC TRANSPORTER PERMEASE PROTEIN DRRB"/>
    <property type="match status" value="1"/>
</dbReference>
<evidence type="ECO:0000256" key="2">
    <source>
        <dbReference type="ARBA" id="ARBA00007783"/>
    </source>
</evidence>
<dbReference type="InterPro" id="IPR047817">
    <property type="entry name" value="ABC2_TM_bact-type"/>
</dbReference>
<dbReference type="InterPro" id="IPR051328">
    <property type="entry name" value="T7SS_ABC-Transporter"/>
</dbReference>
<dbReference type="Pfam" id="PF01061">
    <property type="entry name" value="ABC2_membrane"/>
    <property type="match status" value="1"/>
</dbReference>
<comment type="subcellular location">
    <subcellularLocation>
        <location evidence="1 8">Cell membrane</location>
        <topology evidence="1 8">Multi-pass membrane protein</topology>
    </subcellularLocation>
</comment>
<gene>
    <name evidence="10" type="ORF">GCM10009727_35500</name>
</gene>
<feature type="transmembrane region" description="Helical" evidence="8">
    <location>
        <begin position="139"/>
        <end position="156"/>
    </location>
</feature>
<evidence type="ECO:0000256" key="6">
    <source>
        <dbReference type="ARBA" id="ARBA00023136"/>
    </source>
</evidence>